<organism evidence="1 2">
    <name type="scientific">Longimicrobium terrae</name>
    <dbReference type="NCBI Taxonomy" id="1639882"/>
    <lineage>
        <taxon>Bacteria</taxon>
        <taxon>Pseudomonadati</taxon>
        <taxon>Gemmatimonadota</taxon>
        <taxon>Longimicrobiia</taxon>
        <taxon>Longimicrobiales</taxon>
        <taxon>Longimicrobiaceae</taxon>
        <taxon>Longimicrobium</taxon>
    </lineage>
</organism>
<dbReference type="AlphaFoldDB" id="A0A841H6K6"/>
<evidence type="ECO:0000313" key="2">
    <source>
        <dbReference type="Proteomes" id="UP000582837"/>
    </source>
</evidence>
<proteinExistence type="predicted"/>
<evidence type="ECO:0000313" key="1">
    <source>
        <dbReference type="EMBL" id="MBB6073349.1"/>
    </source>
</evidence>
<name>A0A841H6K6_9BACT</name>
<accession>A0A841H6K6</accession>
<gene>
    <name evidence="1" type="ORF">HNQ61_005016</name>
</gene>
<dbReference type="EMBL" id="JACHIA010000023">
    <property type="protein sequence ID" value="MBB6073349.1"/>
    <property type="molecule type" value="Genomic_DNA"/>
</dbReference>
<dbReference type="RefSeq" id="WP_170033044.1">
    <property type="nucleotide sequence ID" value="NZ_JABDTL010000001.1"/>
</dbReference>
<dbReference type="Proteomes" id="UP000582837">
    <property type="component" value="Unassembled WGS sequence"/>
</dbReference>
<sequence>MTYDTSVFINCPFDAAYRPLFEAVVFATFDCGFHPRCSLEMEDSSQVRIEKINQIIQQSRLAIHDISRTQLDPAFQLPRFNMPLELGIFLGAKAFGSGVQRRKAALVLDVDRYRYQKYISDLAGQDIRAHAEDPETAIHQIRDFLGAHCVPGIVLSGGDLIIERYRAFRPAMAAYCRALRIRAEYLTFRDLTTFIIGWLKANPLPTAV</sequence>
<keyword evidence="2" id="KW-1185">Reference proteome</keyword>
<comment type="caution">
    <text evidence="1">The sequence shown here is derived from an EMBL/GenBank/DDBJ whole genome shotgun (WGS) entry which is preliminary data.</text>
</comment>
<reference evidence="1 2" key="1">
    <citation type="submission" date="2020-08" db="EMBL/GenBank/DDBJ databases">
        <title>Genomic Encyclopedia of Type Strains, Phase IV (KMG-IV): sequencing the most valuable type-strain genomes for metagenomic binning, comparative biology and taxonomic classification.</title>
        <authorList>
            <person name="Goeker M."/>
        </authorList>
    </citation>
    <scope>NUCLEOTIDE SEQUENCE [LARGE SCALE GENOMIC DNA]</scope>
    <source>
        <strain evidence="1 2">DSM 29007</strain>
    </source>
</reference>
<protein>
    <submittedName>
        <fullName evidence="1">Uncharacterized protein</fullName>
    </submittedName>
</protein>